<evidence type="ECO:0000256" key="1">
    <source>
        <dbReference type="SAM" id="MobiDB-lite"/>
    </source>
</evidence>
<evidence type="ECO:0000313" key="3">
    <source>
        <dbReference type="EMBL" id="BED93129.1"/>
    </source>
</evidence>
<feature type="transmembrane region" description="Helical" evidence="2">
    <location>
        <begin position="67"/>
        <end position="83"/>
    </location>
</feature>
<evidence type="ECO:0000256" key="2">
    <source>
        <dbReference type="SAM" id="Phobius"/>
    </source>
</evidence>
<keyword evidence="2" id="KW-1133">Transmembrane helix</keyword>
<name>A0AA48I6S0_9FIRM</name>
<gene>
    <name evidence="3" type="ORF">RsTaC01_1096</name>
</gene>
<evidence type="ECO:0008006" key="4">
    <source>
        <dbReference type="Google" id="ProtNLM"/>
    </source>
</evidence>
<reference evidence="3" key="1">
    <citation type="journal article" date="2023" name="ISME J.">
        <title>Emergence of putative energy parasites within Clostridia revealed by genome analysis of a novel endosymbiotic clade.</title>
        <authorList>
            <person name="Takahashi K."/>
            <person name="Kuwahara H."/>
            <person name="Horikawa Y."/>
            <person name="Izawa K."/>
            <person name="Kato D."/>
            <person name="Inagaki T."/>
            <person name="Yuki M."/>
            <person name="Ohkuma M."/>
            <person name="Hongoh Y."/>
        </authorList>
    </citation>
    <scope>NUCLEOTIDE SEQUENCE</scope>
    <source>
        <strain evidence="3">RsTa-C01</strain>
    </source>
</reference>
<protein>
    <recommendedName>
        <fullName evidence="4">YcxB-like protein domain-containing protein</fullName>
    </recommendedName>
</protein>
<dbReference type="Proteomes" id="UP001335720">
    <property type="component" value="Chromosome"/>
</dbReference>
<proteinExistence type="predicted"/>
<accession>A0AA48I6S0</accession>
<sequence length="195" mass="22889">MEDNADSAPITNNNPKSELILDDETEEYEEEQSGIKLEYDLKLEEIFDFLKNSDYYAKLKKMQKRNIIFELIVLVLLTITIFLRFKSVYLFTILINLISIIVAYFRPNILIRNKAKSIFEKNKYCVEIFPDRIEVQNNNLNYEINLNNSTKCEIKENLILIYSENQNDLIIPTRAVEPEFLSDIQAMIFSGTEPI</sequence>
<keyword evidence="2" id="KW-0472">Membrane</keyword>
<dbReference type="EMBL" id="AP027925">
    <property type="protein sequence ID" value="BED93129.1"/>
    <property type="molecule type" value="Genomic_DNA"/>
</dbReference>
<organism evidence="3">
    <name type="scientific">Candidatus Paraimprobicoccus trichonymphae</name>
    <dbReference type="NCBI Taxonomy" id="3033793"/>
    <lineage>
        <taxon>Bacteria</taxon>
        <taxon>Bacillati</taxon>
        <taxon>Bacillota</taxon>
        <taxon>Clostridia</taxon>
        <taxon>Candidatus Paraimprobicoccus</taxon>
    </lineage>
</organism>
<feature type="region of interest" description="Disordered" evidence="1">
    <location>
        <begin position="1"/>
        <end position="21"/>
    </location>
</feature>
<dbReference type="AlphaFoldDB" id="A0AA48I6S0"/>
<keyword evidence="2" id="KW-0812">Transmembrane</keyword>
<feature type="transmembrane region" description="Helical" evidence="2">
    <location>
        <begin position="89"/>
        <end position="106"/>
    </location>
</feature>
<dbReference type="KEGG" id="ptrh:RsTaC01_1096"/>